<name>A0A2N0Z297_9BACI</name>
<protein>
    <submittedName>
        <fullName evidence="2">Uncharacterized protein</fullName>
    </submittedName>
</protein>
<accession>A0A2N0Z297</accession>
<dbReference type="AlphaFoldDB" id="A0A2N0Z297"/>
<comment type="caution">
    <text evidence="2">The sequence shown here is derived from an EMBL/GenBank/DDBJ whole genome shotgun (WGS) entry which is preliminary data.</text>
</comment>
<evidence type="ECO:0000313" key="2">
    <source>
        <dbReference type="EMBL" id="PKG23617.1"/>
    </source>
</evidence>
<dbReference type="Proteomes" id="UP000233375">
    <property type="component" value="Unassembled WGS sequence"/>
</dbReference>
<gene>
    <name evidence="2" type="ORF">CWS01_11550</name>
</gene>
<dbReference type="EMBL" id="PISE01000022">
    <property type="protein sequence ID" value="PKG23617.1"/>
    <property type="molecule type" value="Genomic_DNA"/>
</dbReference>
<proteinExistence type="predicted"/>
<keyword evidence="3" id="KW-1185">Reference proteome</keyword>
<evidence type="ECO:0000313" key="3">
    <source>
        <dbReference type="Proteomes" id="UP000233375"/>
    </source>
</evidence>
<feature type="coiled-coil region" evidence="1">
    <location>
        <begin position="299"/>
        <end position="326"/>
    </location>
</feature>
<reference evidence="2 3" key="1">
    <citation type="journal article" date="2003" name="Int. J. Syst. Evol. Microbiol.">
        <title>Bacillus nealsonii sp. nov., isolated from a spacecraft-assembly facility, whose spores are gamma-radiation resistant.</title>
        <authorList>
            <person name="Venkateswaran K."/>
            <person name="Kempf M."/>
            <person name="Chen F."/>
            <person name="Satomi M."/>
            <person name="Nicholson W."/>
            <person name="Kern R."/>
        </authorList>
    </citation>
    <scope>NUCLEOTIDE SEQUENCE [LARGE SCALE GENOMIC DNA]</scope>
    <source>
        <strain evidence="2 3">FO-92</strain>
    </source>
</reference>
<organism evidence="2 3">
    <name type="scientific">Niallia nealsonii</name>
    <dbReference type="NCBI Taxonomy" id="115979"/>
    <lineage>
        <taxon>Bacteria</taxon>
        <taxon>Bacillati</taxon>
        <taxon>Bacillota</taxon>
        <taxon>Bacilli</taxon>
        <taxon>Bacillales</taxon>
        <taxon>Bacillaceae</taxon>
        <taxon>Niallia</taxon>
    </lineage>
</organism>
<sequence length="401" mass="47813">MNKVAKKWTLQNAVKKFTPHQKVSLKRNKGNLNKHGVNKSQVLMLKNSRKVKAFNAEWLEYIEGVEDVEGNAMRLQYIYEVLRIEVLNKNSIDLFINAHYPSDIDSFNQFENEKAYHNKLLEYVVGNAQKEHEKRLEFESKKLTMDEDTKEVLAMLNMTEDEFVARNKEMEMRRELTPYEALLKSDKYVDCIRESHILLHGMSVIDSREIKNIQKLNDEQKREQLACLGLSNISNVEPRKSVKNETSFNNMEQQEELIKREQIKKHQVNKAIKEIVLEKNIEKRVVNVVKSNVQASNHYDESLAAMEEIRNRIREYEEKYGDKAMEHMRLDTAIRELTRKVKVEEVIDEFNYQWQREKEQERKEWEKLFEEGQPVKWERTSNNPLEIFNRIRYGRIDKEDS</sequence>
<keyword evidence="1" id="KW-0175">Coiled coil</keyword>
<evidence type="ECO:0000256" key="1">
    <source>
        <dbReference type="SAM" id="Coils"/>
    </source>
</evidence>